<feature type="region of interest" description="Disordered" evidence="1">
    <location>
        <begin position="42"/>
        <end position="98"/>
    </location>
</feature>
<keyword evidence="3" id="KW-1185">Reference proteome</keyword>
<gene>
    <name evidence="2" type="ORF">K491DRAFT_477752</name>
</gene>
<evidence type="ECO:0000256" key="1">
    <source>
        <dbReference type="SAM" id="MobiDB-lite"/>
    </source>
</evidence>
<evidence type="ECO:0000313" key="3">
    <source>
        <dbReference type="Proteomes" id="UP000799324"/>
    </source>
</evidence>
<name>A0A6A6TN12_9PLEO</name>
<feature type="compositionally biased region" description="Basic and acidic residues" evidence="1">
    <location>
        <begin position="59"/>
        <end position="92"/>
    </location>
</feature>
<reference evidence="2" key="1">
    <citation type="journal article" date="2020" name="Stud. Mycol.">
        <title>101 Dothideomycetes genomes: a test case for predicting lifestyles and emergence of pathogens.</title>
        <authorList>
            <person name="Haridas S."/>
            <person name="Albert R."/>
            <person name="Binder M."/>
            <person name="Bloem J."/>
            <person name="Labutti K."/>
            <person name="Salamov A."/>
            <person name="Andreopoulos B."/>
            <person name="Baker S."/>
            <person name="Barry K."/>
            <person name="Bills G."/>
            <person name="Bluhm B."/>
            <person name="Cannon C."/>
            <person name="Castanera R."/>
            <person name="Culley D."/>
            <person name="Daum C."/>
            <person name="Ezra D."/>
            <person name="Gonzalez J."/>
            <person name="Henrissat B."/>
            <person name="Kuo A."/>
            <person name="Liang C."/>
            <person name="Lipzen A."/>
            <person name="Lutzoni F."/>
            <person name="Magnuson J."/>
            <person name="Mondo S."/>
            <person name="Nolan M."/>
            <person name="Ohm R."/>
            <person name="Pangilinan J."/>
            <person name="Park H.-J."/>
            <person name="Ramirez L."/>
            <person name="Alfaro M."/>
            <person name="Sun H."/>
            <person name="Tritt A."/>
            <person name="Yoshinaga Y."/>
            <person name="Zwiers L.-H."/>
            <person name="Turgeon B."/>
            <person name="Goodwin S."/>
            <person name="Spatafora J."/>
            <person name="Crous P."/>
            <person name="Grigoriev I."/>
        </authorList>
    </citation>
    <scope>NUCLEOTIDE SEQUENCE</scope>
    <source>
        <strain evidence="2">CBS 122681</strain>
    </source>
</reference>
<accession>A0A6A6TN12</accession>
<proteinExistence type="predicted"/>
<sequence length="137" mass="14842">MPDCYNCVAYGWQCSGYRAGYSCVHCVNGRTDCKLAPQAGSSMQFLDSTPESEAADAAKQAKDAADAAAAKKKEEADRAAAEKKEKEEEAARNQRQAYYKANPATYMHGATGSSAAGQQPGTYQYAQTGNQQLRYKY</sequence>
<evidence type="ECO:0000313" key="2">
    <source>
        <dbReference type="EMBL" id="KAF2661132.1"/>
    </source>
</evidence>
<dbReference type="Proteomes" id="UP000799324">
    <property type="component" value="Unassembled WGS sequence"/>
</dbReference>
<dbReference type="AlphaFoldDB" id="A0A6A6TN12"/>
<feature type="compositionally biased region" description="Polar residues" evidence="1">
    <location>
        <begin position="42"/>
        <end position="51"/>
    </location>
</feature>
<organism evidence="2 3">
    <name type="scientific">Lophiostoma macrostomum CBS 122681</name>
    <dbReference type="NCBI Taxonomy" id="1314788"/>
    <lineage>
        <taxon>Eukaryota</taxon>
        <taxon>Fungi</taxon>
        <taxon>Dikarya</taxon>
        <taxon>Ascomycota</taxon>
        <taxon>Pezizomycotina</taxon>
        <taxon>Dothideomycetes</taxon>
        <taxon>Pleosporomycetidae</taxon>
        <taxon>Pleosporales</taxon>
        <taxon>Lophiostomataceae</taxon>
        <taxon>Lophiostoma</taxon>
    </lineage>
</organism>
<dbReference type="EMBL" id="MU004295">
    <property type="protein sequence ID" value="KAF2661132.1"/>
    <property type="molecule type" value="Genomic_DNA"/>
</dbReference>
<protein>
    <submittedName>
        <fullName evidence="2">Uncharacterized protein</fullName>
    </submittedName>
</protein>